<name>A0A5C1HWZ1_9SPHI</name>
<evidence type="ECO:0000256" key="6">
    <source>
        <dbReference type="ARBA" id="ARBA00023012"/>
    </source>
</evidence>
<sequence length="191" mass="21489">MDRKDPMVSFIDKAEKQTGKLTVLLNDLLDVTKIQEGKLQLNYGRFDAIAMVRESIEEVRVQGGAHNLVFEYAEGAEITADRARLEQVINNFLTNAIKYSPNNDRVEIQCGIAGGQFCVKVNDFGIGIPENKREFLFDRFYRVQESSTHFAGLGLGLYICSEIVKRHHGKIGVESQEGKGSTFWFSVPVQI</sequence>
<dbReference type="OrthoDB" id="9813151at2"/>
<dbReference type="PANTHER" id="PTHR43711">
    <property type="entry name" value="TWO-COMPONENT HISTIDINE KINASE"/>
    <property type="match status" value="1"/>
</dbReference>
<evidence type="ECO:0000256" key="5">
    <source>
        <dbReference type="ARBA" id="ARBA00022777"/>
    </source>
</evidence>
<dbReference type="PROSITE" id="PS50109">
    <property type="entry name" value="HIS_KIN"/>
    <property type="match status" value="1"/>
</dbReference>
<protein>
    <recommendedName>
        <fullName evidence="2">histidine kinase</fullName>
        <ecNumber evidence="2">2.7.13.3</ecNumber>
    </recommendedName>
</protein>
<accession>A0A5C1HWZ1</accession>
<dbReference type="Pfam" id="PF02518">
    <property type="entry name" value="HATPase_c"/>
    <property type="match status" value="1"/>
</dbReference>
<dbReference type="InterPro" id="IPR036890">
    <property type="entry name" value="HATPase_C_sf"/>
</dbReference>
<dbReference type="FunFam" id="3.30.565.10:FF:000006">
    <property type="entry name" value="Sensor histidine kinase WalK"/>
    <property type="match status" value="1"/>
</dbReference>
<dbReference type="InterPro" id="IPR004358">
    <property type="entry name" value="Sig_transdc_His_kin-like_C"/>
</dbReference>
<dbReference type="GO" id="GO:0000160">
    <property type="term" value="P:phosphorelay signal transduction system"/>
    <property type="evidence" value="ECO:0007669"/>
    <property type="project" value="UniProtKB-KW"/>
</dbReference>
<dbReference type="KEGG" id="mrub:DEO27_007850"/>
<keyword evidence="6" id="KW-0902">Two-component regulatory system</keyword>
<gene>
    <name evidence="8" type="ORF">DEO27_007850</name>
</gene>
<dbReference type="CDD" id="cd00075">
    <property type="entry name" value="HATPase"/>
    <property type="match status" value="1"/>
</dbReference>
<comment type="catalytic activity">
    <reaction evidence="1">
        <text>ATP + protein L-histidine = ADP + protein N-phospho-L-histidine.</text>
        <dbReference type="EC" id="2.7.13.3"/>
    </reaction>
</comment>
<dbReference type="InterPro" id="IPR003594">
    <property type="entry name" value="HATPase_dom"/>
</dbReference>
<proteinExistence type="predicted"/>
<dbReference type="AlphaFoldDB" id="A0A5C1HWZ1"/>
<dbReference type="PANTHER" id="PTHR43711:SF31">
    <property type="entry name" value="HISTIDINE KINASE"/>
    <property type="match status" value="1"/>
</dbReference>
<evidence type="ECO:0000256" key="4">
    <source>
        <dbReference type="ARBA" id="ARBA00022679"/>
    </source>
</evidence>
<dbReference type="EMBL" id="CP043450">
    <property type="protein sequence ID" value="QEM09939.1"/>
    <property type="molecule type" value="Genomic_DNA"/>
</dbReference>
<dbReference type="InterPro" id="IPR050736">
    <property type="entry name" value="Sensor_HK_Regulatory"/>
</dbReference>
<dbReference type="GO" id="GO:0004673">
    <property type="term" value="F:protein histidine kinase activity"/>
    <property type="evidence" value="ECO:0007669"/>
    <property type="project" value="UniProtKB-EC"/>
</dbReference>
<keyword evidence="3" id="KW-0597">Phosphoprotein</keyword>
<reference evidence="8" key="1">
    <citation type="submission" date="2019-08" db="EMBL/GenBank/DDBJ databases">
        <title>Comparative genome analysis confer to the adaptation heavy metal polluted environment.</title>
        <authorList>
            <person name="Li Y."/>
        </authorList>
    </citation>
    <scope>NUCLEOTIDE SEQUENCE [LARGE SCALE GENOMIC DNA]</scope>
    <source>
        <strain evidence="8">P1</strain>
    </source>
</reference>
<evidence type="ECO:0000259" key="7">
    <source>
        <dbReference type="PROSITE" id="PS50109"/>
    </source>
</evidence>
<keyword evidence="9" id="KW-1185">Reference proteome</keyword>
<dbReference type="SUPFAM" id="SSF55874">
    <property type="entry name" value="ATPase domain of HSP90 chaperone/DNA topoisomerase II/histidine kinase"/>
    <property type="match status" value="1"/>
</dbReference>
<evidence type="ECO:0000313" key="8">
    <source>
        <dbReference type="EMBL" id="QEM09939.1"/>
    </source>
</evidence>
<dbReference type="InterPro" id="IPR005467">
    <property type="entry name" value="His_kinase_dom"/>
</dbReference>
<dbReference type="PRINTS" id="PR00344">
    <property type="entry name" value="BCTRLSENSOR"/>
</dbReference>
<dbReference type="SMART" id="SM00387">
    <property type="entry name" value="HATPase_c"/>
    <property type="match status" value="1"/>
</dbReference>
<dbReference type="RefSeq" id="WP_112570243.1">
    <property type="nucleotide sequence ID" value="NZ_CP043450.1"/>
</dbReference>
<dbReference type="EC" id="2.7.13.3" evidence="2"/>
<dbReference type="Gene3D" id="3.30.565.10">
    <property type="entry name" value="Histidine kinase-like ATPase, C-terminal domain"/>
    <property type="match status" value="1"/>
</dbReference>
<evidence type="ECO:0000256" key="3">
    <source>
        <dbReference type="ARBA" id="ARBA00022553"/>
    </source>
</evidence>
<keyword evidence="5 8" id="KW-0418">Kinase</keyword>
<evidence type="ECO:0000256" key="2">
    <source>
        <dbReference type="ARBA" id="ARBA00012438"/>
    </source>
</evidence>
<feature type="domain" description="Histidine kinase" evidence="7">
    <location>
        <begin position="1"/>
        <end position="191"/>
    </location>
</feature>
<evidence type="ECO:0000256" key="1">
    <source>
        <dbReference type="ARBA" id="ARBA00000085"/>
    </source>
</evidence>
<dbReference type="Proteomes" id="UP000251402">
    <property type="component" value="Chromosome"/>
</dbReference>
<organism evidence="8 9">
    <name type="scientific">Mucilaginibacter rubeus</name>
    <dbReference type="NCBI Taxonomy" id="2027860"/>
    <lineage>
        <taxon>Bacteria</taxon>
        <taxon>Pseudomonadati</taxon>
        <taxon>Bacteroidota</taxon>
        <taxon>Sphingobacteriia</taxon>
        <taxon>Sphingobacteriales</taxon>
        <taxon>Sphingobacteriaceae</taxon>
        <taxon>Mucilaginibacter</taxon>
    </lineage>
</organism>
<evidence type="ECO:0000313" key="9">
    <source>
        <dbReference type="Proteomes" id="UP000251402"/>
    </source>
</evidence>
<keyword evidence="4" id="KW-0808">Transferase</keyword>